<gene>
    <name evidence="2" type="ORF">CO058_02975</name>
</gene>
<evidence type="ECO:0000313" key="3">
    <source>
        <dbReference type="Proteomes" id="UP000229756"/>
    </source>
</evidence>
<keyword evidence="1" id="KW-0812">Transmembrane</keyword>
<proteinExistence type="predicted"/>
<name>A0A2M8ELF4_UNCKA</name>
<protein>
    <recommendedName>
        <fullName evidence="4">Fibronectin type-III domain-containing protein</fullName>
    </recommendedName>
</protein>
<dbReference type="InterPro" id="IPR018247">
    <property type="entry name" value="EF_Hand_1_Ca_BS"/>
</dbReference>
<dbReference type="InterPro" id="IPR003961">
    <property type="entry name" value="FN3_dom"/>
</dbReference>
<dbReference type="SUPFAM" id="SSF49265">
    <property type="entry name" value="Fibronectin type III"/>
    <property type="match status" value="1"/>
</dbReference>
<dbReference type="InterPro" id="IPR036116">
    <property type="entry name" value="FN3_sf"/>
</dbReference>
<dbReference type="CDD" id="cd00063">
    <property type="entry name" value="FN3"/>
    <property type="match status" value="1"/>
</dbReference>
<organism evidence="2 3">
    <name type="scientific">candidate division WWE3 bacterium CG_4_9_14_0_2_um_filter_35_11</name>
    <dbReference type="NCBI Taxonomy" id="1975077"/>
    <lineage>
        <taxon>Bacteria</taxon>
        <taxon>Katanobacteria</taxon>
    </lineage>
</organism>
<dbReference type="Gene3D" id="2.60.40.10">
    <property type="entry name" value="Immunoglobulins"/>
    <property type="match status" value="1"/>
</dbReference>
<dbReference type="PROSITE" id="PS00018">
    <property type="entry name" value="EF_HAND_1"/>
    <property type="match status" value="1"/>
</dbReference>
<keyword evidence="1" id="KW-1133">Transmembrane helix</keyword>
<keyword evidence="1" id="KW-0472">Membrane</keyword>
<evidence type="ECO:0008006" key="4">
    <source>
        <dbReference type="Google" id="ProtNLM"/>
    </source>
</evidence>
<dbReference type="InterPro" id="IPR013783">
    <property type="entry name" value="Ig-like_fold"/>
</dbReference>
<reference evidence="3" key="1">
    <citation type="submission" date="2017-09" db="EMBL/GenBank/DDBJ databases">
        <title>Depth-based differentiation of microbial function through sediment-hosted aquifers and enrichment of novel symbionts in the deep terrestrial subsurface.</title>
        <authorList>
            <person name="Probst A.J."/>
            <person name="Ladd B."/>
            <person name="Jarett J.K."/>
            <person name="Geller-Mcgrath D.E."/>
            <person name="Sieber C.M.K."/>
            <person name="Emerson J.B."/>
            <person name="Anantharaman K."/>
            <person name="Thomas B.C."/>
            <person name="Malmstrom R."/>
            <person name="Stieglmeier M."/>
            <person name="Klingl A."/>
            <person name="Woyke T."/>
            <person name="Ryan C.M."/>
            <person name="Banfield J.F."/>
        </authorList>
    </citation>
    <scope>NUCLEOTIDE SEQUENCE [LARGE SCALE GENOMIC DNA]</scope>
</reference>
<dbReference type="EMBL" id="PFSJ01000022">
    <property type="protein sequence ID" value="PJC23545.1"/>
    <property type="molecule type" value="Genomic_DNA"/>
</dbReference>
<accession>A0A2M8ELF4</accession>
<evidence type="ECO:0000313" key="2">
    <source>
        <dbReference type="EMBL" id="PJC23545.1"/>
    </source>
</evidence>
<sequence length="236" mass="26728">MNSVQGYKGFITFLILSGILFTVFFGFNYISQTQNTDTKASVPATIPLNITYQNISTTSVEIVWTTQEPVQGIVAFSMSDNQCENESNPCIEVKESDPTTSHFIKLINLNSNTEYFFHIKSTDNKYYPQGESVKFITTEMIEPLTQIKKSAIDESSGITVDEKTDFEGIIPQATFQPLLENNNVLGRSTTIVDQMVTNEFKDAVIFNDIQYDFNNDGSVTVYDYPLFIEFINNRED</sequence>
<dbReference type="Proteomes" id="UP000229756">
    <property type="component" value="Unassembled WGS sequence"/>
</dbReference>
<evidence type="ECO:0000256" key="1">
    <source>
        <dbReference type="SAM" id="Phobius"/>
    </source>
</evidence>
<comment type="caution">
    <text evidence="2">The sequence shown here is derived from an EMBL/GenBank/DDBJ whole genome shotgun (WGS) entry which is preliminary data.</text>
</comment>
<dbReference type="AlphaFoldDB" id="A0A2M8ELF4"/>
<feature type="transmembrane region" description="Helical" evidence="1">
    <location>
        <begin position="7"/>
        <end position="30"/>
    </location>
</feature>